<proteinExistence type="predicted"/>
<sequence length="166" mass="18611">MLSFLITFSIFKNSEPQGESELSKTINDIKSALNNKDEATIAKINSNLKNSIPFLGKNIKFLITKIEKKGSESQMQPPAGNSILFFPYSDINVHIKFLDVPSIGKGNVKGNFDSFDAYHLNQKTMKKTNAPVDKDGKFLDRYSDDELVLHFTNSKGSILIESLDFE</sequence>
<accession>A2EHZ2</accession>
<dbReference type="SMR" id="A2EHZ2"/>
<dbReference type="EMBL" id="DS113393">
    <property type="protein sequence ID" value="EAY07724.1"/>
    <property type="molecule type" value="Genomic_DNA"/>
</dbReference>
<dbReference type="KEGG" id="tva:4765619"/>
<evidence type="ECO:0000313" key="2">
    <source>
        <dbReference type="Proteomes" id="UP000001542"/>
    </source>
</evidence>
<dbReference type="Proteomes" id="UP000001542">
    <property type="component" value="Unassembled WGS sequence"/>
</dbReference>
<evidence type="ECO:0000313" key="1">
    <source>
        <dbReference type="EMBL" id="EAY07724.1"/>
    </source>
</evidence>
<dbReference type="RefSeq" id="XP_001319947.1">
    <property type="nucleotide sequence ID" value="XM_001319912.1"/>
</dbReference>
<reference evidence="1" key="1">
    <citation type="submission" date="2006-10" db="EMBL/GenBank/DDBJ databases">
        <authorList>
            <person name="Amadeo P."/>
            <person name="Zhao Q."/>
            <person name="Wortman J."/>
            <person name="Fraser-Liggett C."/>
            <person name="Carlton J."/>
        </authorList>
    </citation>
    <scope>NUCLEOTIDE SEQUENCE</scope>
    <source>
        <strain evidence="1">G3</strain>
    </source>
</reference>
<protein>
    <submittedName>
        <fullName evidence="1">Uncharacterized protein</fullName>
    </submittedName>
</protein>
<dbReference type="InParanoid" id="A2EHZ2"/>
<organism evidence="1 2">
    <name type="scientific">Trichomonas vaginalis (strain ATCC PRA-98 / G3)</name>
    <dbReference type="NCBI Taxonomy" id="412133"/>
    <lineage>
        <taxon>Eukaryota</taxon>
        <taxon>Metamonada</taxon>
        <taxon>Parabasalia</taxon>
        <taxon>Trichomonadida</taxon>
        <taxon>Trichomonadidae</taxon>
        <taxon>Trichomonas</taxon>
    </lineage>
</organism>
<dbReference type="AlphaFoldDB" id="A2EHZ2"/>
<reference evidence="1" key="2">
    <citation type="journal article" date="2007" name="Science">
        <title>Draft genome sequence of the sexually transmitted pathogen Trichomonas vaginalis.</title>
        <authorList>
            <person name="Carlton J.M."/>
            <person name="Hirt R.P."/>
            <person name="Silva J.C."/>
            <person name="Delcher A.L."/>
            <person name="Schatz M."/>
            <person name="Zhao Q."/>
            <person name="Wortman J.R."/>
            <person name="Bidwell S.L."/>
            <person name="Alsmark U.C.M."/>
            <person name="Besteiro S."/>
            <person name="Sicheritz-Ponten T."/>
            <person name="Noel C.J."/>
            <person name="Dacks J.B."/>
            <person name="Foster P.G."/>
            <person name="Simillion C."/>
            <person name="Van de Peer Y."/>
            <person name="Miranda-Saavedra D."/>
            <person name="Barton G.J."/>
            <person name="Westrop G.D."/>
            <person name="Mueller S."/>
            <person name="Dessi D."/>
            <person name="Fiori P.L."/>
            <person name="Ren Q."/>
            <person name="Paulsen I."/>
            <person name="Zhang H."/>
            <person name="Bastida-Corcuera F.D."/>
            <person name="Simoes-Barbosa A."/>
            <person name="Brown M.T."/>
            <person name="Hayes R.D."/>
            <person name="Mukherjee M."/>
            <person name="Okumura C.Y."/>
            <person name="Schneider R."/>
            <person name="Smith A.J."/>
            <person name="Vanacova S."/>
            <person name="Villalvazo M."/>
            <person name="Haas B.J."/>
            <person name="Pertea M."/>
            <person name="Feldblyum T.V."/>
            <person name="Utterback T.R."/>
            <person name="Shu C.L."/>
            <person name="Osoegawa K."/>
            <person name="de Jong P.J."/>
            <person name="Hrdy I."/>
            <person name="Horvathova L."/>
            <person name="Zubacova Z."/>
            <person name="Dolezal P."/>
            <person name="Malik S.B."/>
            <person name="Logsdon J.M. Jr."/>
            <person name="Henze K."/>
            <person name="Gupta A."/>
            <person name="Wang C.C."/>
            <person name="Dunne R.L."/>
            <person name="Upcroft J.A."/>
            <person name="Upcroft P."/>
            <person name="White O."/>
            <person name="Salzberg S.L."/>
            <person name="Tang P."/>
            <person name="Chiu C.-H."/>
            <person name="Lee Y.-S."/>
            <person name="Embley T.M."/>
            <person name="Coombs G.H."/>
            <person name="Mottram J.C."/>
            <person name="Tachezy J."/>
            <person name="Fraser-Liggett C.M."/>
            <person name="Johnson P.J."/>
        </authorList>
    </citation>
    <scope>NUCLEOTIDE SEQUENCE [LARGE SCALE GENOMIC DNA]</scope>
    <source>
        <strain evidence="1">G3</strain>
    </source>
</reference>
<gene>
    <name evidence="1" type="ORF">TVAG_118050</name>
</gene>
<dbReference type="VEuPathDB" id="TrichDB:TVAGG3_0230160"/>
<keyword evidence="2" id="KW-1185">Reference proteome</keyword>
<name>A2EHZ2_TRIV3</name>
<dbReference type="VEuPathDB" id="TrichDB:TVAG_118050"/>